<feature type="transmembrane region" description="Helical" evidence="1">
    <location>
        <begin position="88"/>
        <end position="111"/>
    </location>
</feature>
<comment type="caution">
    <text evidence="3">The sequence shown here is derived from an EMBL/GenBank/DDBJ whole genome shotgun (WGS) entry which is preliminary data.</text>
</comment>
<dbReference type="Proteomes" id="UP000188320">
    <property type="component" value="Unassembled WGS sequence"/>
</dbReference>
<dbReference type="GO" id="GO:0046513">
    <property type="term" value="P:ceramide biosynthetic process"/>
    <property type="evidence" value="ECO:0007669"/>
    <property type="project" value="TreeGrafter"/>
</dbReference>
<feature type="domain" description="Sphingolipid delta4-desaturase N-terminal" evidence="2">
    <location>
        <begin position="25"/>
        <end position="63"/>
    </location>
</feature>
<name>A0A1R1PY83_ZANCU</name>
<dbReference type="SMART" id="SM01269">
    <property type="entry name" value="Lipid_DES"/>
    <property type="match status" value="1"/>
</dbReference>
<evidence type="ECO:0000259" key="2">
    <source>
        <dbReference type="SMART" id="SM01269"/>
    </source>
</evidence>
<feature type="transmembrane region" description="Helical" evidence="1">
    <location>
        <begin position="63"/>
        <end position="82"/>
    </location>
</feature>
<dbReference type="InterPro" id="IPR013866">
    <property type="entry name" value="Sphingolipid_d4-desaturase_N"/>
</dbReference>
<dbReference type="OrthoDB" id="200948at2759"/>
<proteinExistence type="predicted"/>
<reference evidence="4" key="1">
    <citation type="submission" date="2017-01" db="EMBL/GenBank/DDBJ databases">
        <authorList>
            <person name="Wang Y."/>
            <person name="White M."/>
            <person name="Kvist S."/>
            <person name="Moncalvo J.-M."/>
        </authorList>
    </citation>
    <scope>NUCLEOTIDE SEQUENCE [LARGE SCALE GENOMIC DNA]</scope>
    <source>
        <strain evidence="4">COL-18-3</strain>
    </source>
</reference>
<keyword evidence="1" id="KW-1133">Transmembrane helix</keyword>
<organism evidence="3 4">
    <name type="scientific">Zancudomyces culisetae</name>
    <name type="common">Gut fungus</name>
    <name type="synonym">Smittium culisetae</name>
    <dbReference type="NCBI Taxonomy" id="1213189"/>
    <lineage>
        <taxon>Eukaryota</taxon>
        <taxon>Fungi</taxon>
        <taxon>Fungi incertae sedis</taxon>
        <taxon>Zoopagomycota</taxon>
        <taxon>Kickxellomycotina</taxon>
        <taxon>Harpellomycetes</taxon>
        <taxon>Harpellales</taxon>
        <taxon>Legeriomycetaceae</taxon>
        <taxon>Zancudomyces</taxon>
    </lineage>
</organism>
<accession>A0A1R1PY83</accession>
<dbReference type="PANTHER" id="PTHR12879">
    <property type="entry name" value="SPHINGOLIPID DELTA 4 DESATURASE/C-4 HYDROXYLASE PROTEIN DES2"/>
    <property type="match status" value="1"/>
</dbReference>
<dbReference type="InterPro" id="IPR005804">
    <property type="entry name" value="FA_desaturase_dom"/>
</dbReference>
<keyword evidence="4" id="KW-1185">Reference proteome</keyword>
<feature type="transmembrane region" description="Helical" evidence="1">
    <location>
        <begin position="211"/>
        <end position="235"/>
    </location>
</feature>
<keyword evidence="1" id="KW-0472">Membrane</keyword>
<evidence type="ECO:0000313" key="4">
    <source>
        <dbReference type="Proteomes" id="UP000188320"/>
    </source>
</evidence>
<feature type="transmembrane region" description="Helical" evidence="1">
    <location>
        <begin position="182"/>
        <end position="199"/>
    </location>
</feature>
<dbReference type="Pfam" id="PF08557">
    <property type="entry name" value="Lipid_DES"/>
    <property type="match status" value="1"/>
</dbReference>
<evidence type="ECO:0000256" key="1">
    <source>
        <dbReference type="SAM" id="Phobius"/>
    </source>
</evidence>
<dbReference type="Pfam" id="PF00487">
    <property type="entry name" value="FA_desaturase"/>
    <property type="match status" value="1"/>
</dbReference>
<dbReference type="GO" id="GO:0042284">
    <property type="term" value="F:sphingolipid delta-4 desaturase activity"/>
    <property type="evidence" value="ECO:0007669"/>
    <property type="project" value="TreeGrafter"/>
</dbReference>
<dbReference type="PANTHER" id="PTHR12879:SF8">
    <property type="entry name" value="SPHINGOLIPID DELTA(4)-DESATURASE DES1"/>
    <property type="match status" value="1"/>
</dbReference>
<evidence type="ECO:0000313" key="3">
    <source>
        <dbReference type="EMBL" id="OMH85916.1"/>
    </source>
</evidence>
<keyword evidence="1" id="KW-0812">Transmembrane</keyword>
<gene>
    <name evidence="3" type="ORF">AX774_g533</name>
</gene>
<protein>
    <submittedName>
        <fullName evidence="3">Sphingolipid delta(4)-desaturase DES1</fullName>
    </submittedName>
</protein>
<sequence length="384" mass="44211">MTKTLFEFDPRFPLFNGEWKKSVPAKEEAFAKTEYDEPHIKRKLAILKKYPEIQELMGYDIKTLYVTLGSVSAQVALAYYFGRVFTGSTLVFLLTAYFVGGTLSTLYGVIFHEVCHNLAARTSLQNRWIGMIANIPMLVPIAQSFRRYHLEHHTYQGVKGHDPDLPLDWEVKYVGNSKIKKFFWLAIYGIMYIGRGLAMQKQMTRWEKYNVLWTIFCDIVLYYTVGPIGIVYLVCSILMGYGPHPGAAHFIQEHYTFVDGQETYGYYGSGNLLYLNIGYHNEHHDFHNVPWTRLPIIKEVASEFYDSLAYHDSWCAVLYMFVMCKIIAPQSRAARTIEDHTHARNFLKVKDTTNLDIPLKKGVNISKSAADGLELEYLTRSNSP</sequence>
<dbReference type="EMBL" id="LSSK01000029">
    <property type="protein sequence ID" value="OMH85916.1"/>
    <property type="molecule type" value="Genomic_DNA"/>
</dbReference>
<dbReference type="GO" id="GO:0016020">
    <property type="term" value="C:membrane"/>
    <property type="evidence" value="ECO:0007669"/>
    <property type="project" value="GOC"/>
</dbReference>
<dbReference type="AlphaFoldDB" id="A0A1R1PY83"/>